<feature type="region of interest" description="Disordered" evidence="2">
    <location>
        <begin position="79"/>
        <end position="101"/>
    </location>
</feature>
<dbReference type="InterPro" id="IPR027408">
    <property type="entry name" value="PNPase/RNase_PH_dom_sf"/>
</dbReference>
<evidence type="ECO:0000313" key="5">
    <source>
        <dbReference type="Proteomes" id="UP001530293"/>
    </source>
</evidence>
<dbReference type="InterPro" id="IPR050080">
    <property type="entry name" value="RNase_PH"/>
</dbReference>
<accession>A0ABD3MVY9</accession>
<feature type="compositionally biased region" description="Gly residues" evidence="2">
    <location>
        <begin position="84"/>
        <end position="94"/>
    </location>
</feature>
<dbReference type="Proteomes" id="UP001530293">
    <property type="component" value="Unassembled WGS sequence"/>
</dbReference>
<gene>
    <name evidence="4" type="ORF">ACHAWU_000230</name>
</gene>
<reference evidence="4 5" key="1">
    <citation type="submission" date="2024-10" db="EMBL/GenBank/DDBJ databases">
        <title>Updated reference genomes for cyclostephanoid diatoms.</title>
        <authorList>
            <person name="Roberts W.R."/>
            <person name="Alverson A.J."/>
        </authorList>
    </citation>
    <scope>NUCLEOTIDE SEQUENCE [LARGE SCALE GENOMIC DNA]</scope>
    <source>
        <strain evidence="4 5">AJA232-27</strain>
    </source>
</reference>
<dbReference type="AlphaFoldDB" id="A0ABD3MVY9"/>
<dbReference type="InterPro" id="IPR020568">
    <property type="entry name" value="Ribosomal_Su5_D2-typ_SF"/>
</dbReference>
<dbReference type="InterPro" id="IPR001247">
    <property type="entry name" value="ExoRNase_PH_dom1"/>
</dbReference>
<dbReference type="PANTHER" id="PTHR11953:SF0">
    <property type="entry name" value="EXOSOME COMPLEX COMPONENT RRP41"/>
    <property type="match status" value="1"/>
</dbReference>
<comment type="similarity">
    <text evidence="1">Belongs to the RNase PH family.</text>
</comment>
<dbReference type="SUPFAM" id="SSF54211">
    <property type="entry name" value="Ribosomal protein S5 domain 2-like"/>
    <property type="match status" value="1"/>
</dbReference>
<protein>
    <recommendedName>
        <fullName evidence="3">Exoribonuclease phosphorolytic domain-containing protein</fullName>
    </recommendedName>
</protein>
<proteinExistence type="inferred from homology"/>
<organism evidence="4 5">
    <name type="scientific">Discostella pseudostelligera</name>
    <dbReference type="NCBI Taxonomy" id="259834"/>
    <lineage>
        <taxon>Eukaryota</taxon>
        <taxon>Sar</taxon>
        <taxon>Stramenopiles</taxon>
        <taxon>Ochrophyta</taxon>
        <taxon>Bacillariophyta</taxon>
        <taxon>Coscinodiscophyceae</taxon>
        <taxon>Thalassiosirophycidae</taxon>
        <taxon>Stephanodiscales</taxon>
        <taxon>Stephanodiscaceae</taxon>
        <taxon>Discostella</taxon>
    </lineage>
</organism>
<comment type="caution">
    <text evidence="4">The sequence shown here is derived from an EMBL/GenBank/DDBJ whole genome shotgun (WGS) entry which is preliminary data.</text>
</comment>
<sequence length="330" mass="34304">MTCYPRPNTQRSPTALRPLTAELSPLSRPDGSASLHVGNTHVLCAVHGPVAPRSTRWERYEGGVVSVAFSRGLISSSSGSAGAASGGGDTGGSSSGAPTADENVAMGAVNTVSTHTATPTSSSKSMKSLPLPLPPGLGATERELEYFLRDALSSCILLERYPRCVIQVVLQIVQADGSVLGSAVNCAVLALMDAGVAMRGLPIASTCVVIDDMHRAAEGEDERDLHGRKDSKPTVWLDPTAEEESGVGHATVVLVTDMATSSHNTSIPSEDDNDDDAGGIITSMTFGAPLSIKGLLASAECAKQSSAAMVAFMRLAIEQKVQRESQTLWS</sequence>
<feature type="domain" description="Exoribonuclease phosphorolytic" evidence="3">
    <location>
        <begin position="16"/>
        <end position="78"/>
    </location>
</feature>
<name>A0ABD3MVY9_9STRA</name>
<feature type="domain" description="Exoribonuclease phosphorolytic" evidence="3">
    <location>
        <begin position="110"/>
        <end position="196"/>
    </location>
</feature>
<evidence type="ECO:0000256" key="2">
    <source>
        <dbReference type="SAM" id="MobiDB-lite"/>
    </source>
</evidence>
<dbReference type="Pfam" id="PF01138">
    <property type="entry name" value="RNase_PH"/>
    <property type="match status" value="2"/>
</dbReference>
<evidence type="ECO:0000313" key="4">
    <source>
        <dbReference type="EMBL" id="KAL3767567.1"/>
    </source>
</evidence>
<dbReference type="EMBL" id="JALLBG020000075">
    <property type="protein sequence ID" value="KAL3767567.1"/>
    <property type="molecule type" value="Genomic_DNA"/>
</dbReference>
<dbReference type="PANTHER" id="PTHR11953">
    <property type="entry name" value="EXOSOME COMPLEX COMPONENT"/>
    <property type="match status" value="1"/>
</dbReference>
<dbReference type="Gene3D" id="3.30.230.70">
    <property type="entry name" value="GHMP Kinase, N-terminal domain"/>
    <property type="match status" value="1"/>
</dbReference>
<evidence type="ECO:0000256" key="1">
    <source>
        <dbReference type="ARBA" id="ARBA00006678"/>
    </source>
</evidence>
<evidence type="ECO:0000259" key="3">
    <source>
        <dbReference type="Pfam" id="PF01138"/>
    </source>
</evidence>
<keyword evidence="5" id="KW-1185">Reference proteome</keyword>